<dbReference type="CDD" id="cd06260">
    <property type="entry name" value="DUF820-like"/>
    <property type="match status" value="1"/>
</dbReference>
<dbReference type="AlphaFoldDB" id="A0A5C5ZMU9"/>
<evidence type="ECO:0000259" key="1">
    <source>
        <dbReference type="Pfam" id="PF05685"/>
    </source>
</evidence>
<dbReference type="Gene3D" id="3.90.1570.10">
    <property type="entry name" value="tt1808, chain A"/>
    <property type="match status" value="1"/>
</dbReference>
<evidence type="ECO:0000313" key="2">
    <source>
        <dbReference type="EMBL" id="TWT88307.1"/>
    </source>
</evidence>
<dbReference type="OrthoDB" id="274259at2"/>
<feature type="domain" description="Putative restriction endonuclease" evidence="1">
    <location>
        <begin position="25"/>
        <end position="131"/>
    </location>
</feature>
<proteinExistence type="predicted"/>
<name>A0A5C5ZMU9_9BACT</name>
<dbReference type="Pfam" id="PF05685">
    <property type="entry name" value="Uma2"/>
    <property type="match status" value="1"/>
</dbReference>
<keyword evidence="3" id="KW-1185">Reference proteome</keyword>
<sequence>MEWSQILADPSLRDLPYKIETNGYGQIVMSPASNSHGDRQVAIATLLGRLLPEGRAMVECSIGTPSGVKVPDVAWRSRAFLDAHTGEDPYSRAPEVCVEVLSPSNTTQEIDEKRRLYFEAGALEVWLCSADGEMAYYGPAGRLERSGLAPDAPASITLD</sequence>
<dbReference type="PANTHER" id="PTHR34107">
    <property type="entry name" value="SLL0198 PROTEIN-RELATED"/>
    <property type="match status" value="1"/>
</dbReference>
<dbReference type="InterPro" id="IPR011335">
    <property type="entry name" value="Restrct_endonuc-II-like"/>
</dbReference>
<dbReference type="InterPro" id="IPR012296">
    <property type="entry name" value="Nuclease_put_TT1808"/>
</dbReference>
<dbReference type="EMBL" id="SJPQ01000002">
    <property type="protein sequence ID" value="TWT88307.1"/>
    <property type="molecule type" value="Genomic_DNA"/>
</dbReference>
<comment type="caution">
    <text evidence="2">The sequence shown here is derived from an EMBL/GenBank/DDBJ whole genome shotgun (WGS) entry which is preliminary data.</text>
</comment>
<protein>
    <recommendedName>
        <fullName evidence="1">Putative restriction endonuclease domain-containing protein</fullName>
    </recommendedName>
</protein>
<dbReference type="RefSeq" id="WP_146399247.1">
    <property type="nucleotide sequence ID" value="NZ_SJPQ01000002.1"/>
</dbReference>
<dbReference type="Proteomes" id="UP000315440">
    <property type="component" value="Unassembled WGS sequence"/>
</dbReference>
<organism evidence="2 3">
    <name type="scientific">Pseudobythopirellula maris</name>
    <dbReference type="NCBI Taxonomy" id="2527991"/>
    <lineage>
        <taxon>Bacteria</taxon>
        <taxon>Pseudomonadati</taxon>
        <taxon>Planctomycetota</taxon>
        <taxon>Planctomycetia</taxon>
        <taxon>Pirellulales</taxon>
        <taxon>Lacipirellulaceae</taxon>
        <taxon>Pseudobythopirellula</taxon>
    </lineage>
</organism>
<accession>A0A5C5ZMU9</accession>
<gene>
    <name evidence="2" type="ORF">Mal64_17860</name>
</gene>
<dbReference type="InterPro" id="IPR008538">
    <property type="entry name" value="Uma2"/>
</dbReference>
<dbReference type="SUPFAM" id="SSF52980">
    <property type="entry name" value="Restriction endonuclease-like"/>
    <property type="match status" value="1"/>
</dbReference>
<reference evidence="2 3" key="1">
    <citation type="submission" date="2019-02" db="EMBL/GenBank/DDBJ databases">
        <title>Deep-cultivation of Planctomycetes and their phenomic and genomic characterization uncovers novel biology.</title>
        <authorList>
            <person name="Wiegand S."/>
            <person name="Jogler M."/>
            <person name="Boedeker C."/>
            <person name="Pinto D."/>
            <person name="Vollmers J."/>
            <person name="Rivas-Marin E."/>
            <person name="Kohn T."/>
            <person name="Peeters S.H."/>
            <person name="Heuer A."/>
            <person name="Rast P."/>
            <person name="Oberbeckmann S."/>
            <person name="Bunk B."/>
            <person name="Jeske O."/>
            <person name="Meyerdierks A."/>
            <person name="Storesund J.E."/>
            <person name="Kallscheuer N."/>
            <person name="Luecker S."/>
            <person name="Lage O.M."/>
            <person name="Pohl T."/>
            <person name="Merkel B.J."/>
            <person name="Hornburger P."/>
            <person name="Mueller R.-W."/>
            <person name="Bruemmer F."/>
            <person name="Labrenz M."/>
            <person name="Spormann A.M."/>
            <person name="Op Den Camp H."/>
            <person name="Overmann J."/>
            <person name="Amann R."/>
            <person name="Jetten M.S.M."/>
            <person name="Mascher T."/>
            <person name="Medema M.H."/>
            <person name="Devos D.P."/>
            <person name="Kaster A.-K."/>
            <person name="Ovreas L."/>
            <person name="Rohde M."/>
            <person name="Galperin M.Y."/>
            <person name="Jogler C."/>
        </authorList>
    </citation>
    <scope>NUCLEOTIDE SEQUENCE [LARGE SCALE GENOMIC DNA]</scope>
    <source>
        <strain evidence="2 3">Mal64</strain>
    </source>
</reference>
<dbReference type="PANTHER" id="PTHR34107:SF4">
    <property type="entry name" value="SLL1222 PROTEIN"/>
    <property type="match status" value="1"/>
</dbReference>
<evidence type="ECO:0000313" key="3">
    <source>
        <dbReference type="Proteomes" id="UP000315440"/>
    </source>
</evidence>